<comment type="caution">
    <text evidence="1">The sequence shown here is derived from an EMBL/GenBank/DDBJ whole genome shotgun (WGS) entry which is preliminary data.</text>
</comment>
<dbReference type="EMBL" id="BMFW01000021">
    <property type="protein sequence ID" value="GGH99379.1"/>
    <property type="molecule type" value="Genomic_DNA"/>
</dbReference>
<evidence type="ECO:0000313" key="2">
    <source>
        <dbReference type="Proteomes" id="UP000643279"/>
    </source>
</evidence>
<proteinExistence type="predicted"/>
<name>A0ABQ2AVW8_9MICC</name>
<accession>A0ABQ2AVW8</accession>
<reference evidence="2" key="1">
    <citation type="journal article" date="2019" name="Int. J. Syst. Evol. Microbiol.">
        <title>The Global Catalogue of Microorganisms (GCM) 10K type strain sequencing project: providing services to taxonomists for standard genome sequencing and annotation.</title>
        <authorList>
            <consortium name="The Broad Institute Genomics Platform"/>
            <consortium name="The Broad Institute Genome Sequencing Center for Infectious Disease"/>
            <person name="Wu L."/>
            <person name="Ma J."/>
        </authorList>
    </citation>
    <scope>NUCLEOTIDE SEQUENCE [LARGE SCALE GENOMIC DNA]</scope>
    <source>
        <strain evidence="2">CGMCC 1.12778</strain>
    </source>
</reference>
<dbReference type="Proteomes" id="UP000643279">
    <property type="component" value="Unassembled WGS sequence"/>
</dbReference>
<organism evidence="1 2">
    <name type="scientific">Arthrobacter liuii</name>
    <dbReference type="NCBI Taxonomy" id="1476996"/>
    <lineage>
        <taxon>Bacteria</taxon>
        <taxon>Bacillati</taxon>
        <taxon>Actinomycetota</taxon>
        <taxon>Actinomycetes</taxon>
        <taxon>Micrococcales</taxon>
        <taxon>Micrococcaceae</taxon>
        <taxon>Arthrobacter</taxon>
    </lineage>
</organism>
<keyword evidence="2" id="KW-1185">Reference proteome</keyword>
<protein>
    <submittedName>
        <fullName evidence="1">Uncharacterized protein</fullName>
    </submittedName>
</protein>
<dbReference type="RefSeq" id="WP_188572754.1">
    <property type="nucleotide sequence ID" value="NZ_BMFW01000021.1"/>
</dbReference>
<evidence type="ECO:0000313" key="1">
    <source>
        <dbReference type="EMBL" id="GGH99379.1"/>
    </source>
</evidence>
<sequence length="48" mass="5283">MEITGTIQAPDGSYDHLSVQGESYEAARESLSARIPEGYKLVVIRTDQ</sequence>
<gene>
    <name evidence="1" type="ORF">GCM10007170_34080</name>
</gene>